<evidence type="ECO:0000313" key="3">
    <source>
        <dbReference type="Proteomes" id="UP000299102"/>
    </source>
</evidence>
<reference evidence="2 3" key="1">
    <citation type="journal article" date="2019" name="Commun. Biol.">
        <title>The bagworm genome reveals a unique fibroin gene that provides high tensile strength.</title>
        <authorList>
            <person name="Kono N."/>
            <person name="Nakamura H."/>
            <person name="Ohtoshi R."/>
            <person name="Tomita M."/>
            <person name="Numata K."/>
            <person name="Arakawa K."/>
        </authorList>
    </citation>
    <scope>NUCLEOTIDE SEQUENCE [LARGE SCALE GENOMIC DNA]</scope>
</reference>
<name>A0A4C1TUN1_EUMVA</name>
<feature type="compositionally biased region" description="Low complexity" evidence="1">
    <location>
        <begin position="42"/>
        <end position="52"/>
    </location>
</feature>
<gene>
    <name evidence="2" type="ORF">EVAR_8707_1</name>
</gene>
<comment type="caution">
    <text evidence="2">The sequence shown here is derived from an EMBL/GenBank/DDBJ whole genome shotgun (WGS) entry which is preliminary data.</text>
</comment>
<dbReference type="EMBL" id="BGZK01000089">
    <property type="protein sequence ID" value="GBP17717.1"/>
    <property type="molecule type" value="Genomic_DNA"/>
</dbReference>
<evidence type="ECO:0000256" key="1">
    <source>
        <dbReference type="SAM" id="MobiDB-lite"/>
    </source>
</evidence>
<keyword evidence="3" id="KW-1185">Reference proteome</keyword>
<sequence>MQTITRILRRLARYICDTHVYANVAYEYKLSTSASVRPPDTNSQPSNSGRSSPRPPARVGENNNDKILGNRGRGRAGSIRWRSERRSRLVRKGTDNILTAPLVSENILAYKCVLLTVAARAISQIRAARVDVGGPDQTSDNSNLYEVGPVAYKEATIRLEDERELKVEMGSKLKMRPRSKSSLGPKLESESWPRSESRIKEIDIEGMTRIPIKNGTAIKILIS</sequence>
<organism evidence="2 3">
    <name type="scientific">Eumeta variegata</name>
    <name type="common">Bagworm moth</name>
    <name type="synonym">Eumeta japonica</name>
    <dbReference type="NCBI Taxonomy" id="151549"/>
    <lineage>
        <taxon>Eukaryota</taxon>
        <taxon>Metazoa</taxon>
        <taxon>Ecdysozoa</taxon>
        <taxon>Arthropoda</taxon>
        <taxon>Hexapoda</taxon>
        <taxon>Insecta</taxon>
        <taxon>Pterygota</taxon>
        <taxon>Neoptera</taxon>
        <taxon>Endopterygota</taxon>
        <taxon>Lepidoptera</taxon>
        <taxon>Glossata</taxon>
        <taxon>Ditrysia</taxon>
        <taxon>Tineoidea</taxon>
        <taxon>Psychidae</taxon>
        <taxon>Oiketicinae</taxon>
        <taxon>Eumeta</taxon>
    </lineage>
</organism>
<dbReference type="AlphaFoldDB" id="A0A4C1TUN1"/>
<proteinExistence type="predicted"/>
<accession>A0A4C1TUN1</accession>
<evidence type="ECO:0000313" key="2">
    <source>
        <dbReference type="EMBL" id="GBP17717.1"/>
    </source>
</evidence>
<feature type="region of interest" description="Disordered" evidence="1">
    <location>
        <begin position="170"/>
        <end position="194"/>
    </location>
</feature>
<dbReference type="Proteomes" id="UP000299102">
    <property type="component" value="Unassembled WGS sequence"/>
</dbReference>
<protein>
    <submittedName>
        <fullName evidence="2">Uncharacterized protein</fullName>
    </submittedName>
</protein>
<feature type="region of interest" description="Disordered" evidence="1">
    <location>
        <begin position="33"/>
        <end position="80"/>
    </location>
</feature>